<feature type="domain" description="Na+/H+ antiporter NhaC-like C-terminal" evidence="10">
    <location>
        <begin position="160"/>
        <end position="459"/>
    </location>
</feature>
<keyword evidence="4" id="KW-1003">Cell membrane</keyword>
<evidence type="ECO:0000256" key="2">
    <source>
        <dbReference type="ARBA" id="ARBA00022448"/>
    </source>
</evidence>
<reference evidence="11 12" key="1">
    <citation type="submission" date="2018-01" db="EMBL/GenBank/DDBJ databases">
        <title>Whole genome sequencing of Histamine producing bacteria.</title>
        <authorList>
            <person name="Butler K."/>
        </authorList>
    </citation>
    <scope>NUCLEOTIDE SEQUENCE [LARGE SCALE GENOMIC DNA]</scope>
    <source>
        <strain evidence="11 12">DSM 100436</strain>
    </source>
</reference>
<dbReference type="InterPro" id="IPR004770">
    <property type="entry name" value="Na/H_antiport_NhaC"/>
</dbReference>
<accession>A0A2T3NNZ7</accession>
<feature type="transmembrane region" description="Helical" evidence="9">
    <location>
        <begin position="445"/>
        <end position="464"/>
    </location>
</feature>
<evidence type="ECO:0000256" key="3">
    <source>
        <dbReference type="ARBA" id="ARBA00022449"/>
    </source>
</evidence>
<dbReference type="NCBIfam" id="TIGR00931">
    <property type="entry name" value="antiport_nhaC"/>
    <property type="match status" value="1"/>
</dbReference>
<evidence type="ECO:0000256" key="5">
    <source>
        <dbReference type="ARBA" id="ARBA00022692"/>
    </source>
</evidence>
<feature type="transmembrane region" description="Helical" evidence="9">
    <location>
        <begin position="76"/>
        <end position="102"/>
    </location>
</feature>
<keyword evidence="3" id="KW-0050">Antiport</keyword>
<comment type="caution">
    <text evidence="11">The sequence shown here is derived from an EMBL/GenBank/DDBJ whole genome shotgun (WGS) entry which is preliminary data.</text>
</comment>
<name>A0A2T3NNZ7_9GAMM</name>
<dbReference type="GO" id="GO:0015297">
    <property type="term" value="F:antiporter activity"/>
    <property type="evidence" value="ECO:0007669"/>
    <property type="project" value="UniProtKB-KW"/>
</dbReference>
<dbReference type="Proteomes" id="UP000241771">
    <property type="component" value="Unassembled WGS sequence"/>
</dbReference>
<evidence type="ECO:0000256" key="6">
    <source>
        <dbReference type="ARBA" id="ARBA00022989"/>
    </source>
</evidence>
<gene>
    <name evidence="11" type="primary">nhaC</name>
    <name evidence="11" type="ORF">C9I98_17995</name>
</gene>
<feature type="transmembrane region" description="Helical" evidence="9">
    <location>
        <begin position="12"/>
        <end position="31"/>
    </location>
</feature>
<dbReference type="InterPro" id="IPR018461">
    <property type="entry name" value="Na/H_Antiport_NhaC-like_C"/>
</dbReference>
<evidence type="ECO:0000313" key="11">
    <source>
        <dbReference type="EMBL" id="PSW17990.1"/>
    </source>
</evidence>
<keyword evidence="12" id="KW-1185">Reference proteome</keyword>
<evidence type="ECO:0000256" key="9">
    <source>
        <dbReference type="SAM" id="Phobius"/>
    </source>
</evidence>
<dbReference type="PANTHER" id="PTHR33451:SF3">
    <property type="entry name" value="MALATE-2H(+)_NA(+)-LACTATE ANTIPORTER"/>
    <property type="match status" value="1"/>
</dbReference>
<feature type="transmembrane region" description="Helical" evidence="9">
    <location>
        <begin position="322"/>
        <end position="344"/>
    </location>
</feature>
<dbReference type="InterPro" id="IPR052180">
    <property type="entry name" value="NhaC_Na-H+_Antiporter"/>
</dbReference>
<evidence type="ECO:0000259" key="10">
    <source>
        <dbReference type="Pfam" id="PF03553"/>
    </source>
</evidence>
<evidence type="ECO:0000256" key="4">
    <source>
        <dbReference type="ARBA" id="ARBA00022475"/>
    </source>
</evidence>
<feature type="transmembrane region" description="Helical" evidence="9">
    <location>
        <begin position="234"/>
        <end position="252"/>
    </location>
</feature>
<dbReference type="AlphaFoldDB" id="A0A2T3NNZ7"/>
<comment type="subcellular location">
    <subcellularLocation>
        <location evidence="1">Cell membrane</location>
        <topology evidence="1">Multi-pass membrane protein</topology>
    </subcellularLocation>
</comment>
<dbReference type="PANTHER" id="PTHR33451">
    <property type="entry name" value="MALATE-2H(+)/NA(+)-LACTATE ANTIPORTER"/>
    <property type="match status" value="1"/>
</dbReference>
<evidence type="ECO:0000313" key="12">
    <source>
        <dbReference type="Proteomes" id="UP000241771"/>
    </source>
</evidence>
<feature type="transmembrane region" description="Helical" evidence="9">
    <location>
        <begin position="135"/>
        <end position="163"/>
    </location>
</feature>
<feature type="transmembrane region" description="Helical" evidence="9">
    <location>
        <begin position="37"/>
        <end position="55"/>
    </location>
</feature>
<feature type="transmembrane region" description="Helical" evidence="9">
    <location>
        <begin position="259"/>
        <end position="279"/>
    </location>
</feature>
<organism evidence="11 12">
    <name type="scientific">Photobacterium sanctipauli</name>
    <dbReference type="NCBI Taxonomy" id="1342794"/>
    <lineage>
        <taxon>Bacteria</taxon>
        <taxon>Pseudomonadati</taxon>
        <taxon>Pseudomonadota</taxon>
        <taxon>Gammaproteobacteria</taxon>
        <taxon>Vibrionales</taxon>
        <taxon>Vibrionaceae</taxon>
        <taxon>Photobacterium</taxon>
    </lineage>
</organism>
<sequence length="488" mass="51630">MVEKKNNINRSLGLIPILAMVFLLVVGYGQLKLPVEFIMMASAAVACTVAWFQGYKWKEIMGAITKKIAETLPANFILILVGAMIGAWMAGGTIPMIVYYGLKIISPDYLLVTAFVVTSLVSICTGTSWGSVGTIGVALMGIAAGMGAPLPAVAGAVISGAYFGDKMSPLSDSTNMASIVTGTDIYDHIRHMLWTTIPSALLALVVFLFAGFQLDIASSGSEKVDAMLASIEQLFNMNLFLLIPPLLVLGGAIKKFPPIPCMAIAAFLGIFNAIVFQGFDIKTSVDAMMTGFNTAMFGLTEAVNADVAKLVNRGGMVKMMRLTLFAFCAFSFASVTGLCGGMDLMMEKMAKRIKSVGGLICSTMATAISVQLVTAEGKLPLIVTAELMGGMYKKFDLCSKNLSRTLEDAGTVIGPLIPWSQGAIFMSGTLGVAVLDYLPWAIQNYAALFFAALWGFTGIGIAYISKEAKKNQAAGKDAGVDAEVAEAK</sequence>
<evidence type="ECO:0000256" key="7">
    <source>
        <dbReference type="ARBA" id="ARBA00023136"/>
    </source>
</evidence>
<dbReference type="RefSeq" id="WP_107272302.1">
    <property type="nucleotide sequence ID" value="NZ_PYMA01000013.1"/>
</dbReference>
<protein>
    <submittedName>
        <fullName evidence="11">Na+/H+ antiporter NhaC</fullName>
    </submittedName>
</protein>
<proteinExistence type="inferred from homology"/>
<dbReference type="EMBL" id="PYMA01000013">
    <property type="protein sequence ID" value="PSW17990.1"/>
    <property type="molecule type" value="Genomic_DNA"/>
</dbReference>
<dbReference type="Pfam" id="PF03553">
    <property type="entry name" value="Na_H_antiporter"/>
    <property type="match status" value="1"/>
</dbReference>
<keyword evidence="5 9" id="KW-0812">Transmembrane</keyword>
<evidence type="ECO:0000256" key="8">
    <source>
        <dbReference type="ARBA" id="ARBA00038435"/>
    </source>
</evidence>
<dbReference type="GO" id="GO:0005886">
    <property type="term" value="C:plasma membrane"/>
    <property type="evidence" value="ECO:0007669"/>
    <property type="project" value="UniProtKB-SubCell"/>
</dbReference>
<keyword evidence="7 9" id="KW-0472">Membrane</keyword>
<evidence type="ECO:0000256" key="1">
    <source>
        <dbReference type="ARBA" id="ARBA00004651"/>
    </source>
</evidence>
<feature type="transmembrane region" description="Helical" evidence="9">
    <location>
        <begin position="193"/>
        <end position="214"/>
    </location>
</feature>
<keyword evidence="6 9" id="KW-1133">Transmembrane helix</keyword>
<keyword evidence="2" id="KW-0813">Transport</keyword>
<comment type="similarity">
    <text evidence="8">Belongs to the NhaC Na(+)/H(+) (TC 2.A.35) antiporter family.</text>
</comment>